<dbReference type="Gene3D" id="3.60.110.10">
    <property type="entry name" value="Carbon-nitrogen hydrolase"/>
    <property type="match status" value="1"/>
</dbReference>
<keyword evidence="3" id="KW-0808">Transferase</keyword>
<dbReference type="HOGENOM" id="CLU_030130_5_0_7"/>
<dbReference type="PROSITE" id="PS50263">
    <property type="entry name" value="CN_HYDROLASE"/>
    <property type="match status" value="1"/>
</dbReference>
<dbReference type="InterPro" id="IPR050345">
    <property type="entry name" value="Aliph_Amidase/BUP"/>
</dbReference>
<dbReference type="KEGG" id="bbat:Bdt_2421"/>
<organism evidence="3 4">
    <name type="scientific">Bdellovibrio bacteriovorus str. Tiberius</name>
    <dbReference type="NCBI Taxonomy" id="1069642"/>
    <lineage>
        <taxon>Bacteria</taxon>
        <taxon>Pseudomonadati</taxon>
        <taxon>Bdellovibrionota</taxon>
        <taxon>Bdellovibrionia</taxon>
        <taxon>Bdellovibrionales</taxon>
        <taxon>Pseudobdellovibrionaceae</taxon>
        <taxon>Bdellovibrio</taxon>
    </lineage>
</organism>
<gene>
    <name evidence="3" type="ORF">Bdt_2421</name>
</gene>
<dbReference type="STRING" id="1069642.Bdt_2421"/>
<keyword evidence="1" id="KW-0378">Hydrolase</keyword>
<feature type="domain" description="CN hydrolase" evidence="2">
    <location>
        <begin position="2"/>
        <end position="262"/>
    </location>
</feature>
<dbReference type="GO" id="GO:0016746">
    <property type="term" value="F:acyltransferase activity"/>
    <property type="evidence" value="ECO:0007669"/>
    <property type="project" value="UniProtKB-KW"/>
</dbReference>
<dbReference type="InterPro" id="IPR036526">
    <property type="entry name" value="C-N_Hydrolase_sf"/>
</dbReference>
<dbReference type="OrthoDB" id="9811121at2"/>
<evidence type="ECO:0000259" key="2">
    <source>
        <dbReference type="PROSITE" id="PS50263"/>
    </source>
</evidence>
<sequence length="263" mass="29000">MIRVAAAQYLLQKHSSFEGWQHSVESWVREAVENKATLLVFPEYGSMELVSLMKETTQQDPKAQVRELDKMKDKFLETYQELAKKYQCAIVAPSIPVKNEQEAFVNRSYFVGPSGGVGVQDKKNVTKLEEELWGIVSGGNAFNVFETRLGDMAVCMSTDVEYPGPAASMAAEGAKILLAPSRSESPIDCNRVHLGARARAMENNAFVIVSQLLGKAPWTATVTENTGYAAIYSPLEEGHPEDGIQAKGTLNEPGWLYSEINHP</sequence>
<reference evidence="3 4" key="1">
    <citation type="journal article" date="2012" name="BMC Genomics">
        <title>Genome analysis of a simultaneously predatory and prey-independent, novel Bdellovibrio bacteriovorus from the River Tiber, supports in silico predictions of both ancient and recent lateral gene transfer from diverse bacteria.</title>
        <authorList>
            <person name="Hobley L."/>
            <person name="Lerner T.R."/>
            <person name="Williams L.E."/>
            <person name="Lambert C."/>
            <person name="Till R."/>
            <person name="Milner D.S."/>
            <person name="Basford S.M."/>
            <person name="Capeness M.J."/>
            <person name="Fenton A.K."/>
            <person name="Atterbury R.J."/>
            <person name="Harris M.A."/>
            <person name="Sockett R.E."/>
        </authorList>
    </citation>
    <scope>NUCLEOTIDE SEQUENCE [LARGE SCALE GENOMIC DNA]</scope>
    <source>
        <strain evidence="3 4">Tiberius</strain>
    </source>
</reference>
<proteinExistence type="predicted"/>
<keyword evidence="3" id="KW-0449">Lipoprotein</keyword>
<accession>K7ZB49</accession>
<evidence type="ECO:0000313" key="4">
    <source>
        <dbReference type="Proteomes" id="UP000010074"/>
    </source>
</evidence>
<protein>
    <submittedName>
        <fullName evidence="3">Nitrilase/cyanide hydratase and apolipoprotein N-acyltransferase</fullName>
    </submittedName>
</protein>
<dbReference type="EMBL" id="CP002930">
    <property type="protein sequence ID" value="AFY02104.1"/>
    <property type="molecule type" value="Genomic_DNA"/>
</dbReference>
<dbReference type="PATRIC" id="fig|1069642.3.peg.2394"/>
<dbReference type="PANTHER" id="PTHR43674:SF16">
    <property type="entry name" value="CARBON-NITROGEN FAMILY, PUTATIVE (AFU_ORTHOLOGUE AFUA_5G02350)-RELATED"/>
    <property type="match status" value="1"/>
</dbReference>
<evidence type="ECO:0000256" key="1">
    <source>
        <dbReference type="ARBA" id="ARBA00022801"/>
    </source>
</evidence>
<name>K7ZB49_BDEBC</name>
<dbReference type="AlphaFoldDB" id="K7ZB49"/>
<dbReference type="PANTHER" id="PTHR43674">
    <property type="entry name" value="NITRILASE C965.09-RELATED"/>
    <property type="match status" value="1"/>
</dbReference>
<dbReference type="RefSeq" id="WP_015091540.1">
    <property type="nucleotide sequence ID" value="NC_019567.1"/>
</dbReference>
<keyword evidence="3" id="KW-0012">Acyltransferase</keyword>
<evidence type="ECO:0000313" key="3">
    <source>
        <dbReference type="EMBL" id="AFY02104.1"/>
    </source>
</evidence>
<dbReference type="InterPro" id="IPR003010">
    <property type="entry name" value="C-N_Hydrolase"/>
</dbReference>
<dbReference type="Proteomes" id="UP000010074">
    <property type="component" value="Chromosome"/>
</dbReference>
<dbReference type="Pfam" id="PF00795">
    <property type="entry name" value="CN_hydrolase"/>
    <property type="match status" value="1"/>
</dbReference>
<dbReference type="GO" id="GO:0016811">
    <property type="term" value="F:hydrolase activity, acting on carbon-nitrogen (but not peptide) bonds, in linear amides"/>
    <property type="evidence" value="ECO:0007669"/>
    <property type="project" value="TreeGrafter"/>
</dbReference>
<dbReference type="SUPFAM" id="SSF56317">
    <property type="entry name" value="Carbon-nitrogen hydrolase"/>
    <property type="match status" value="1"/>
</dbReference>